<gene>
    <name evidence="11" type="primary">pyrH</name>
    <name evidence="13" type="ORF">SCABRO_01918</name>
</gene>
<dbReference type="CDD" id="cd04254">
    <property type="entry name" value="AAK_UMPK-PyrH-Ec"/>
    <property type="match status" value="1"/>
</dbReference>
<evidence type="ECO:0000256" key="7">
    <source>
        <dbReference type="ARBA" id="ARBA00022777"/>
    </source>
</evidence>
<feature type="binding site" evidence="11">
    <location>
        <begin position="140"/>
        <end position="147"/>
    </location>
    <ligand>
        <name>UMP</name>
        <dbReference type="ChEBI" id="CHEBI:57865"/>
    </ligand>
</feature>
<evidence type="ECO:0000256" key="9">
    <source>
        <dbReference type="ARBA" id="ARBA00022975"/>
    </source>
</evidence>
<dbReference type="NCBIfam" id="TIGR02075">
    <property type="entry name" value="pyrH_bact"/>
    <property type="match status" value="1"/>
</dbReference>
<dbReference type="Proteomes" id="UP000030652">
    <property type="component" value="Unassembled WGS sequence"/>
</dbReference>
<dbReference type="UniPathway" id="UPA00159">
    <property type="reaction ID" value="UER00275"/>
</dbReference>
<keyword evidence="4 11" id="KW-0963">Cytoplasm</keyword>
<dbReference type="Gene3D" id="3.40.1160.10">
    <property type="entry name" value="Acetylglutamate kinase-like"/>
    <property type="match status" value="1"/>
</dbReference>
<keyword evidence="5 11" id="KW-0808">Transferase</keyword>
<organism evidence="13 14">
    <name type="scientific">Candidatus Scalindua brodae</name>
    <dbReference type="NCBI Taxonomy" id="237368"/>
    <lineage>
        <taxon>Bacteria</taxon>
        <taxon>Pseudomonadati</taxon>
        <taxon>Planctomycetota</taxon>
        <taxon>Candidatus Brocadiia</taxon>
        <taxon>Candidatus Brocadiales</taxon>
        <taxon>Candidatus Scalinduaceae</taxon>
        <taxon>Candidatus Scalindua</taxon>
    </lineage>
</organism>
<feature type="binding site" evidence="11">
    <location>
        <position position="59"/>
    </location>
    <ligand>
        <name>UMP</name>
        <dbReference type="ChEBI" id="CHEBI:57865"/>
    </ligand>
</feature>
<dbReference type="GO" id="GO:0006225">
    <property type="term" value="P:UDP biosynthetic process"/>
    <property type="evidence" value="ECO:0007669"/>
    <property type="project" value="TreeGrafter"/>
</dbReference>
<keyword evidence="8 11" id="KW-0067">ATP-binding</keyword>
<comment type="subcellular location">
    <subcellularLocation>
        <location evidence="1 11">Cytoplasm</location>
    </subcellularLocation>
</comment>
<comment type="catalytic activity">
    <reaction evidence="10 11">
        <text>UMP + ATP = UDP + ADP</text>
        <dbReference type="Rhea" id="RHEA:24400"/>
        <dbReference type="ChEBI" id="CHEBI:30616"/>
        <dbReference type="ChEBI" id="CHEBI:57865"/>
        <dbReference type="ChEBI" id="CHEBI:58223"/>
        <dbReference type="ChEBI" id="CHEBI:456216"/>
        <dbReference type="EC" id="2.7.4.22"/>
    </reaction>
</comment>
<dbReference type="SUPFAM" id="SSF53633">
    <property type="entry name" value="Carbamate kinase-like"/>
    <property type="match status" value="1"/>
</dbReference>
<dbReference type="PANTHER" id="PTHR42833">
    <property type="entry name" value="URIDYLATE KINASE"/>
    <property type="match status" value="1"/>
</dbReference>
<dbReference type="GO" id="GO:0044210">
    <property type="term" value="P:'de novo' CTP biosynthetic process"/>
    <property type="evidence" value="ECO:0007669"/>
    <property type="project" value="UniProtKB-UniRule"/>
</dbReference>
<dbReference type="InterPro" id="IPR001048">
    <property type="entry name" value="Asp/Glu/Uridylate_kinase"/>
</dbReference>
<comment type="caution">
    <text evidence="13">The sequence shown here is derived from an EMBL/GenBank/DDBJ whole genome shotgun (WGS) entry which is preliminary data.</text>
</comment>
<dbReference type="EMBL" id="JRYO01000135">
    <property type="protein sequence ID" value="KHE92361.1"/>
    <property type="molecule type" value="Genomic_DNA"/>
</dbReference>
<comment type="activity regulation">
    <text evidence="11">Inhibited by UTP.</text>
</comment>
<dbReference type="eggNOG" id="COG0528">
    <property type="taxonomic scope" value="Bacteria"/>
</dbReference>
<feature type="binding site" evidence="11">
    <location>
        <position position="173"/>
    </location>
    <ligand>
        <name>ATP</name>
        <dbReference type="ChEBI" id="CHEBI:30616"/>
    </ligand>
</feature>
<feature type="binding site" evidence="11">
    <location>
        <position position="79"/>
    </location>
    <ligand>
        <name>UMP</name>
        <dbReference type="ChEBI" id="CHEBI:57865"/>
    </ligand>
</feature>
<name>A0A0B0EK43_9BACT</name>
<evidence type="ECO:0000256" key="2">
    <source>
        <dbReference type="ARBA" id="ARBA00004791"/>
    </source>
</evidence>
<proteinExistence type="inferred from homology"/>
<evidence type="ECO:0000256" key="3">
    <source>
        <dbReference type="ARBA" id="ARBA00007614"/>
    </source>
</evidence>
<comment type="pathway">
    <text evidence="2 11">Pyrimidine metabolism; CTP biosynthesis via de novo pathway; UDP from UMP (UMPK route): step 1/1.</text>
</comment>
<evidence type="ECO:0000256" key="6">
    <source>
        <dbReference type="ARBA" id="ARBA00022741"/>
    </source>
</evidence>
<dbReference type="AlphaFoldDB" id="A0A0B0EK43"/>
<evidence type="ECO:0000259" key="12">
    <source>
        <dbReference type="Pfam" id="PF00696"/>
    </source>
</evidence>
<keyword evidence="6 11" id="KW-0547">Nucleotide-binding</keyword>
<comment type="caution">
    <text evidence="11">Lacks conserved residue(s) required for the propagation of feature annotation.</text>
</comment>
<dbReference type="HAMAP" id="MF_01220_B">
    <property type="entry name" value="PyrH_B"/>
    <property type="match status" value="1"/>
</dbReference>
<sequence length="245" mass="26469">MENRIIATKKYRRVLLKISGEGFCSENSSVIDIPKCDLIAEEISSARDAGVDIAVVVGGGNIIRGSKLSQSGVERVRADQLGMIATNINAIVLQNSLEKLKVPTRVLSAIEIQGIVEAYTVHKCRSFLEKGFVVILAGGTGSPYFTTDTAAALRAIEIGADAFLKGTKVCGVYSDDPITNPKAKKYNRLEYMEALNNKLNVMDATAISLSMENELPIIVFNLRKKNNISKAIIGDKIGTYVGNAE</sequence>
<evidence type="ECO:0000256" key="1">
    <source>
        <dbReference type="ARBA" id="ARBA00004496"/>
    </source>
</evidence>
<evidence type="ECO:0000256" key="4">
    <source>
        <dbReference type="ARBA" id="ARBA00022490"/>
    </source>
</evidence>
<dbReference type="GO" id="GO:0005524">
    <property type="term" value="F:ATP binding"/>
    <property type="evidence" value="ECO:0007669"/>
    <property type="project" value="UniProtKB-KW"/>
</dbReference>
<dbReference type="InterPro" id="IPR011817">
    <property type="entry name" value="Uridylate_kinase"/>
</dbReference>
<evidence type="ECO:0000313" key="13">
    <source>
        <dbReference type="EMBL" id="KHE92361.1"/>
    </source>
</evidence>
<dbReference type="PATRIC" id="fig|237368.3.peg.2084"/>
<dbReference type="PANTHER" id="PTHR42833:SF4">
    <property type="entry name" value="URIDYLATE KINASE PUMPKIN, CHLOROPLASTIC"/>
    <property type="match status" value="1"/>
</dbReference>
<keyword evidence="7 11" id="KW-0418">Kinase</keyword>
<comment type="function">
    <text evidence="11">Catalyzes the reversible phosphorylation of UMP to UDP.</text>
</comment>
<feature type="binding site" evidence="11">
    <location>
        <position position="60"/>
    </location>
    <ligand>
        <name>ATP</name>
        <dbReference type="ChEBI" id="CHEBI:30616"/>
    </ligand>
</feature>
<dbReference type="GO" id="GO:0005737">
    <property type="term" value="C:cytoplasm"/>
    <property type="evidence" value="ECO:0007669"/>
    <property type="project" value="UniProtKB-SubCell"/>
</dbReference>
<feature type="binding site" evidence="11">
    <location>
        <begin position="17"/>
        <end position="20"/>
    </location>
    <ligand>
        <name>ATP</name>
        <dbReference type="ChEBI" id="CHEBI:30616"/>
    </ligand>
</feature>
<protein>
    <recommendedName>
        <fullName evidence="11">Uridylate kinase</fullName>
        <shortName evidence="11">UK</shortName>
        <ecNumber evidence="11">2.7.4.22</ecNumber>
    </recommendedName>
    <alternativeName>
        <fullName evidence="11">Uridine monophosphate kinase</fullName>
        <shortName evidence="11">UMP kinase</shortName>
        <shortName evidence="11">UMPK</shortName>
    </alternativeName>
</protein>
<dbReference type="InterPro" id="IPR015963">
    <property type="entry name" value="Uridylate_kinase_bac"/>
</dbReference>
<evidence type="ECO:0000256" key="11">
    <source>
        <dbReference type="HAMAP-Rule" id="MF_01220"/>
    </source>
</evidence>
<feature type="binding site" evidence="11">
    <location>
        <position position="176"/>
    </location>
    <ligand>
        <name>ATP</name>
        <dbReference type="ChEBI" id="CHEBI:30616"/>
    </ligand>
</feature>
<dbReference type="PIRSF" id="PIRSF005650">
    <property type="entry name" value="Uridylate_kin"/>
    <property type="match status" value="1"/>
</dbReference>
<comment type="similarity">
    <text evidence="3 11">Belongs to the UMP kinase family.</text>
</comment>
<comment type="subunit">
    <text evidence="11">Homohexamer.</text>
</comment>
<accession>A0A0B0EK43</accession>
<evidence type="ECO:0000256" key="5">
    <source>
        <dbReference type="ARBA" id="ARBA00022679"/>
    </source>
</evidence>
<dbReference type="FunFam" id="3.40.1160.10:FF:000001">
    <property type="entry name" value="Uridylate kinase"/>
    <property type="match status" value="1"/>
</dbReference>
<dbReference type="GO" id="GO:0033862">
    <property type="term" value="F:UMP kinase activity"/>
    <property type="evidence" value="ECO:0007669"/>
    <property type="project" value="UniProtKB-EC"/>
</dbReference>
<feature type="binding site" evidence="11">
    <location>
        <position position="64"/>
    </location>
    <ligand>
        <name>ATP</name>
        <dbReference type="ChEBI" id="CHEBI:30616"/>
    </ligand>
</feature>
<dbReference type="InterPro" id="IPR036393">
    <property type="entry name" value="AceGlu_kinase-like_sf"/>
</dbReference>
<dbReference type="EC" id="2.7.4.22" evidence="11"/>
<keyword evidence="9 11" id="KW-0665">Pyrimidine biosynthesis</keyword>
<evidence type="ECO:0000256" key="8">
    <source>
        <dbReference type="ARBA" id="ARBA00022840"/>
    </source>
</evidence>
<feature type="binding site" evidence="11">
    <location>
        <position position="167"/>
    </location>
    <ligand>
        <name>ATP</name>
        <dbReference type="ChEBI" id="CHEBI:30616"/>
    </ligand>
</feature>
<evidence type="ECO:0000256" key="10">
    <source>
        <dbReference type="ARBA" id="ARBA00047767"/>
    </source>
</evidence>
<dbReference type="Pfam" id="PF00696">
    <property type="entry name" value="AA_kinase"/>
    <property type="match status" value="1"/>
</dbReference>
<evidence type="ECO:0000313" key="14">
    <source>
        <dbReference type="Proteomes" id="UP000030652"/>
    </source>
</evidence>
<feature type="domain" description="Aspartate/glutamate/uridylate kinase" evidence="12">
    <location>
        <begin position="13"/>
        <end position="221"/>
    </location>
</feature>
<reference evidence="13 14" key="1">
    <citation type="submission" date="2014-10" db="EMBL/GenBank/DDBJ databases">
        <title>Draft genome of anammox bacterium scalindua brodae, obtained using differential coverage binning of sequence data from two enrichment reactors.</title>
        <authorList>
            <person name="Speth D.R."/>
            <person name="Russ L."/>
            <person name="Kartal B."/>
            <person name="Op den Camp H.J."/>
            <person name="Dutilh B.E."/>
            <person name="Jetten M.S."/>
        </authorList>
    </citation>
    <scope>NUCLEOTIDE SEQUENCE [LARGE SCALE GENOMIC DNA]</scope>
    <source>
        <strain evidence="13">RU1</strain>
    </source>
</reference>